<evidence type="ECO:0000313" key="2">
    <source>
        <dbReference type="Proteomes" id="UP000183567"/>
    </source>
</evidence>
<keyword evidence="2" id="KW-1185">Reference proteome</keyword>
<protein>
    <submittedName>
        <fullName evidence="1">Uncharacterized protein</fullName>
    </submittedName>
</protein>
<gene>
    <name evidence="1" type="ORF">AZE42_06916</name>
</gene>
<reference evidence="1 2" key="1">
    <citation type="submission" date="2016-03" db="EMBL/GenBank/DDBJ databases">
        <title>Comparative genomics of the ectomycorrhizal sister species Rhizopogon vinicolor and Rhizopogon vesiculosus (Basidiomycota: Boletales) reveals a divergence of the mating type B locus.</title>
        <authorList>
            <person name="Mujic A.B."/>
            <person name="Kuo A."/>
            <person name="Tritt A."/>
            <person name="Lipzen A."/>
            <person name="Chen C."/>
            <person name="Johnson J."/>
            <person name="Sharma A."/>
            <person name="Barry K."/>
            <person name="Grigoriev I.V."/>
            <person name="Spatafora J.W."/>
        </authorList>
    </citation>
    <scope>NUCLEOTIDE SEQUENCE [LARGE SCALE GENOMIC DNA]</scope>
    <source>
        <strain evidence="1 2">AM-OR11-056</strain>
    </source>
</reference>
<dbReference type="EMBL" id="LVVM01000437">
    <property type="protein sequence ID" value="OJA20705.1"/>
    <property type="molecule type" value="Genomic_DNA"/>
</dbReference>
<organism evidence="1 2">
    <name type="scientific">Rhizopogon vesiculosus</name>
    <dbReference type="NCBI Taxonomy" id="180088"/>
    <lineage>
        <taxon>Eukaryota</taxon>
        <taxon>Fungi</taxon>
        <taxon>Dikarya</taxon>
        <taxon>Basidiomycota</taxon>
        <taxon>Agaricomycotina</taxon>
        <taxon>Agaricomycetes</taxon>
        <taxon>Agaricomycetidae</taxon>
        <taxon>Boletales</taxon>
        <taxon>Suillineae</taxon>
        <taxon>Rhizopogonaceae</taxon>
        <taxon>Rhizopogon</taxon>
    </lineage>
</organism>
<proteinExistence type="predicted"/>
<dbReference type="AlphaFoldDB" id="A0A1J8R4Y4"/>
<accession>A0A1J8R4Y4</accession>
<sequence length="83" mass="8896">MHAIEANANSEVKLCPASEIIGALQSILASSQPITLKPHTPDSPVPTSLSLPSGKTRVFTPSSLYVNGNQTQFCMRSQTWILS</sequence>
<comment type="caution">
    <text evidence="1">The sequence shown here is derived from an EMBL/GenBank/DDBJ whole genome shotgun (WGS) entry which is preliminary data.</text>
</comment>
<dbReference type="Proteomes" id="UP000183567">
    <property type="component" value="Unassembled WGS sequence"/>
</dbReference>
<name>A0A1J8R4Y4_9AGAM</name>
<evidence type="ECO:0000313" key="1">
    <source>
        <dbReference type="EMBL" id="OJA20705.1"/>
    </source>
</evidence>